<accession>A0A3R5QR82</accession>
<dbReference type="Pfam" id="PF01966">
    <property type="entry name" value="HD"/>
    <property type="match status" value="1"/>
</dbReference>
<dbReference type="GO" id="GO:0016787">
    <property type="term" value="F:hydrolase activity"/>
    <property type="evidence" value="ECO:0007669"/>
    <property type="project" value="UniProtKB-KW"/>
</dbReference>
<gene>
    <name evidence="2" type="ORF">C1I91_01155</name>
</gene>
<dbReference type="KEGG" id="cmah:C1I91_01155"/>
<evidence type="ECO:0000313" key="3">
    <source>
        <dbReference type="Proteomes" id="UP000286268"/>
    </source>
</evidence>
<evidence type="ECO:0000313" key="2">
    <source>
        <dbReference type="EMBL" id="QAA30396.1"/>
    </source>
</evidence>
<reference evidence="2 3" key="1">
    <citation type="submission" date="2018-01" db="EMBL/GenBank/DDBJ databases">
        <title>Genome Sequencing and Assembly of Anaerobacter polyendosporus strain CT4.</title>
        <authorList>
            <person name="Tachaapaikoon C."/>
            <person name="Sutheeworapong S."/>
            <person name="Jenjaroenpun P."/>
            <person name="Wongsurawat T."/>
            <person name="Nookeaw I."/>
            <person name="Cheawchanlertfa P."/>
            <person name="Kosugi A."/>
            <person name="Cheevadhanarak S."/>
            <person name="Ratanakhanokchai K."/>
        </authorList>
    </citation>
    <scope>NUCLEOTIDE SEQUENCE [LARGE SCALE GENOMIC DNA]</scope>
    <source>
        <strain evidence="2 3">CT4</strain>
    </source>
</reference>
<proteinExistence type="predicted"/>
<dbReference type="OrthoDB" id="68032at2"/>
<dbReference type="AlphaFoldDB" id="A0A3R5QR82"/>
<dbReference type="SUPFAM" id="SSF109604">
    <property type="entry name" value="HD-domain/PDEase-like"/>
    <property type="match status" value="1"/>
</dbReference>
<sequence length="169" mass="20266">MRFYRIKQFWWAISSYFKDIDNEYIDRYLDDHEKLLFDKLKIGDKHHCVRVSKDSLEIYEKLLAKVEHIDKDQLAKAALLHDIGKAERPLNFIEKSVVVILHKITKGKIRRYENIKILDIYYNHPKKGVDMLLHYGYSEEFLQVIRLHHSKKVIDNPMLNIVIESDNKN</sequence>
<feature type="domain" description="HD" evidence="1">
    <location>
        <begin position="46"/>
        <end position="154"/>
    </location>
</feature>
<dbReference type="NCBIfam" id="TIGR00277">
    <property type="entry name" value="HDIG"/>
    <property type="match status" value="1"/>
</dbReference>
<dbReference type="InterPro" id="IPR006674">
    <property type="entry name" value="HD_domain"/>
</dbReference>
<name>A0A3R5QR82_9CLOT</name>
<dbReference type="EMBL" id="CP025746">
    <property type="protein sequence ID" value="QAA30396.1"/>
    <property type="molecule type" value="Genomic_DNA"/>
</dbReference>
<dbReference type="InterPro" id="IPR006675">
    <property type="entry name" value="HDIG_dom"/>
</dbReference>
<dbReference type="Proteomes" id="UP000286268">
    <property type="component" value="Chromosome"/>
</dbReference>
<organism evidence="2 3">
    <name type="scientific">Clostridium manihotivorum</name>
    <dbReference type="NCBI Taxonomy" id="2320868"/>
    <lineage>
        <taxon>Bacteria</taxon>
        <taxon>Bacillati</taxon>
        <taxon>Bacillota</taxon>
        <taxon>Clostridia</taxon>
        <taxon>Eubacteriales</taxon>
        <taxon>Clostridiaceae</taxon>
        <taxon>Clostridium</taxon>
    </lineage>
</organism>
<evidence type="ECO:0000259" key="1">
    <source>
        <dbReference type="Pfam" id="PF01966"/>
    </source>
</evidence>
<protein>
    <submittedName>
        <fullName evidence="2">Hydrolase</fullName>
    </submittedName>
</protein>
<keyword evidence="2" id="KW-0378">Hydrolase</keyword>
<dbReference type="Gene3D" id="1.10.3210.10">
    <property type="entry name" value="Hypothetical protein af1432"/>
    <property type="match status" value="1"/>
</dbReference>
<dbReference type="RefSeq" id="WP_128210847.1">
    <property type="nucleotide sequence ID" value="NZ_CP025746.1"/>
</dbReference>
<keyword evidence="3" id="KW-1185">Reference proteome</keyword>